<feature type="domain" description="RZ-type" evidence="9">
    <location>
        <begin position="2278"/>
        <end position="2347"/>
    </location>
</feature>
<feature type="compositionally biased region" description="Basic and acidic residues" evidence="8">
    <location>
        <begin position="139"/>
        <end position="160"/>
    </location>
</feature>
<dbReference type="InterPro" id="IPR000967">
    <property type="entry name" value="Znf_NFX1"/>
</dbReference>
<dbReference type="GO" id="GO:0002376">
    <property type="term" value="P:immune system process"/>
    <property type="evidence" value="ECO:0007669"/>
    <property type="project" value="UniProtKB-KW"/>
</dbReference>
<evidence type="ECO:0000256" key="8">
    <source>
        <dbReference type="SAM" id="MobiDB-lite"/>
    </source>
</evidence>
<dbReference type="Pfam" id="PF13086">
    <property type="entry name" value="AAA_11"/>
    <property type="match status" value="2"/>
</dbReference>
<dbReference type="FunFam" id="3.40.50.300:FF:000742">
    <property type="entry name" value="NFX1-type zinc finger-containing protein 1"/>
    <property type="match status" value="1"/>
</dbReference>
<keyword evidence="6" id="KW-0862">Zinc</keyword>
<dbReference type="GO" id="GO:0005737">
    <property type="term" value="C:cytoplasm"/>
    <property type="evidence" value="ECO:0007669"/>
    <property type="project" value="UniProtKB-SubCell"/>
</dbReference>
<comment type="caution">
    <text evidence="10">The sequence shown here is derived from an EMBL/GenBank/DDBJ whole genome shotgun (WGS) entry which is preliminary data.</text>
</comment>
<dbReference type="CDD" id="cd18808">
    <property type="entry name" value="SF1_C_Upf1"/>
    <property type="match status" value="1"/>
</dbReference>
<evidence type="ECO:0000256" key="2">
    <source>
        <dbReference type="ARBA" id="ARBA00022490"/>
    </source>
</evidence>
<feature type="compositionally biased region" description="Polar residues" evidence="8">
    <location>
        <begin position="36"/>
        <end position="57"/>
    </location>
</feature>
<dbReference type="GO" id="GO:0031380">
    <property type="term" value="C:nuclear RNA-directed RNA polymerase complex"/>
    <property type="evidence" value="ECO:0007669"/>
    <property type="project" value="TreeGrafter"/>
</dbReference>
<dbReference type="InterPro" id="IPR057373">
    <property type="entry name" value="ZNFX1"/>
</dbReference>
<dbReference type="Proteomes" id="UP000820818">
    <property type="component" value="Linkage Group LG10"/>
</dbReference>
<dbReference type="CDD" id="cd06008">
    <property type="entry name" value="NF-X1-zinc-finger"/>
    <property type="match status" value="2"/>
</dbReference>
<evidence type="ECO:0000256" key="6">
    <source>
        <dbReference type="ARBA" id="ARBA00022833"/>
    </source>
</evidence>
<organism evidence="10 11">
    <name type="scientific">Daphnia sinensis</name>
    <dbReference type="NCBI Taxonomy" id="1820382"/>
    <lineage>
        <taxon>Eukaryota</taxon>
        <taxon>Metazoa</taxon>
        <taxon>Ecdysozoa</taxon>
        <taxon>Arthropoda</taxon>
        <taxon>Crustacea</taxon>
        <taxon>Branchiopoda</taxon>
        <taxon>Diplostraca</taxon>
        <taxon>Cladocera</taxon>
        <taxon>Anomopoda</taxon>
        <taxon>Daphniidae</taxon>
        <taxon>Daphnia</taxon>
        <taxon>Daphnia similis group</taxon>
    </lineage>
</organism>
<feature type="region of interest" description="Disordered" evidence="8">
    <location>
        <begin position="605"/>
        <end position="624"/>
    </location>
</feature>
<dbReference type="PROSITE" id="PS51981">
    <property type="entry name" value="ZF_RZ"/>
    <property type="match status" value="1"/>
</dbReference>
<protein>
    <recommendedName>
        <fullName evidence="9">RZ-type domain-containing protein</fullName>
    </recommendedName>
</protein>
<dbReference type="InterPro" id="IPR045055">
    <property type="entry name" value="DNA2/NAM7-like"/>
</dbReference>
<feature type="region of interest" description="Disordered" evidence="8">
    <location>
        <begin position="85"/>
        <end position="168"/>
    </location>
</feature>
<dbReference type="InterPro" id="IPR047187">
    <property type="entry name" value="SF1_C_Upf1"/>
</dbReference>
<feature type="region of interest" description="Disordered" evidence="8">
    <location>
        <begin position="859"/>
        <end position="884"/>
    </location>
</feature>
<dbReference type="Gene3D" id="3.40.50.300">
    <property type="entry name" value="P-loop containing nucleotide triphosphate hydrolases"/>
    <property type="match status" value="3"/>
</dbReference>
<keyword evidence="4" id="KW-0677">Repeat</keyword>
<dbReference type="PANTHER" id="PTHR10887:SF341">
    <property type="entry name" value="NFX1-TYPE ZINC FINGER-CONTAINING PROTEIN 1"/>
    <property type="match status" value="1"/>
</dbReference>
<dbReference type="EMBL" id="WJBH02000010">
    <property type="protein sequence ID" value="KAI9551691.1"/>
    <property type="molecule type" value="Genomic_DNA"/>
</dbReference>
<dbReference type="GO" id="GO:0031048">
    <property type="term" value="P:regulatory ncRNA-mediated heterochromatin formation"/>
    <property type="evidence" value="ECO:0007669"/>
    <property type="project" value="TreeGrafter"/>
</dbReference>
<evidence type="ECO:0000256" key="4">
    <source>
        <dbReference type="ARBA" id="ARBA00022737"/>
    </source>
</evidence>
<dbReference type="Pfam" id="PF13087">
    <property type="entry name" value="AAA_12"/>
    <property type="match status" value="1"/>
</dbReference>
<dbReference type="CDD" id="cd17936">
    <property type="entry name" value="EEXXEc_NFX1"/>
    <property type="match status" value="1"/>
</dbReference>
<evidence type="ECO:0000259" key="9">
    <source>
        <dbReference type="PROSITE" id="PS51981"/>
    </source>
</evidence>
<evidence type="ECO:0000313" key="10">
    <source>
        <dbReference type="EMBL" id="KAI9551691.1"/>
    </source>
</evidence>
<feature type="compositionally biased region" description="Acidic residues" evidence="8">
    <location>
        <begin position="871"/>
        <end position="884"/>
    </location>
</feature>
<evidence type="ECO:0000313" key="11">
    <source>
        <dbReference type="Proteomes" id="UP000820818"/>
    </source>
</evidence>
<evidence type="ECO:0000256" key="5">
    <source>
        <dbReference type="ARBA" id="ARBA00022771"/>
    </source>
</evidence>
<dbReference type="InterPro" id="IPR041679">
    <property type="entry name" value="DNA2/NAM7-like_C"/>
</dbReference>
<dbReference type="GO" id="GO:0004386">
    <property type="term" value="F:helicase activity"/>
    <property type="evidence" value="ECO:0007669"/>
    <property type="project" value="InterPro"/>
</dbReference>
<dbReference type="GO" id="GO:0008270">
    <property type="term" value="F:zinc ion binding"/>
    <property type="evidence" value="ECO:0007669"/>
    <property type="project" value="UniProtKB-KW"/>
</dbReference>
<keyword evidence="11" id="KW-1185">Reference proteome</keyword>
<reference evidence="10 11" key="1">
    <citation type="submission" date="2022-05" db="EMBL/GenBank/DDBJ databases">
        <title>A multi-omics perspective on studying reproductive biology in Daphnia sinensis.</title>
        <authorList>
            <person name="Jia J."/>
        </authorList>
    </citation>
    <scope>NUCLEOTIDE SEQUENCE [LARGE SCALE GENOMIC DNA]</scope>
    <source>
        <strain evidence="10 11">WSL</strain>
    </source>
</reference>
<dbReference type="SMART" id="SM00438">
    <property type="entry name" value="ZnF_NFX"/>
    <property type="match status" value="8"/>
</dbReference>
<feature type="region of interest" description="Disordered" evidence="8">
    <location>
        <begin position="1"/>
        <end position="71"/>
    </location>
</feature>
<keyword evidence="7" id="KW-0391">Immunity</keyword>
<gene>
    <name evidence="10" type="ORF">GHT06_022027</name>
</gene>
<dbReference type="InterPro" id="IPR027417">
    <property type="entry name" value="P-loop_NTPase"/>
</dbReference>
<evidence type="ECO:0000256" key="1">
    <source>
        <dbReference type="ARBA" id="ARBA00004496"/>
    </source>
</evidence>
<accession>A0AAD5KGH2</accession>
<dbReference type="Pfam" id="PF25396">
    <property type="entry name" value="ZNFX1"/>
    <property type="match status" value="1"/>
</dbReference>
<dbReference type="SUPFAM" id="SSF52540">
    <property type="entry name" value="P-loop containing nucleoside triphosphate hydrolases"/>
    <property type="match status" value="1"/>
</dbReference>
<comment type="subcellular location">
    <subcellularLocation>
        <location evidence="1">Cytoplasm</location>
    </subcellularLocation>
</comment>
<dbReference type="InterPro" id="IPR041677">
    <property type="entry name" value="DNA2/NAM7_AAA_11"/>
</dbReference>
<keyword evidence="2" id="KW-0963">Cytoplasm</keyword>
<sequence>MFSAEEEDRTLLVDRKTPVSNKSHVRLRSEPKQPKPENTMSTRAKLSGTARSSSSCISAFPEKTNKKNETFIPVHRSTQESYFPIRTTNTGCRPKSGNWRQPSCKLESASGGPPARSLQKPQQLLQQDDKIRSSQHRLVRQDRDNGNNGKKDQENSEKPRSKQPYKHYPLSFSGVQKMMAEDTEPHAIAQKFTDESAGLRQFLENNATNWEATELVISVIGNFCQKKGVVQFHNAFIKIVQILATKAVFANLDSTILHIPKSRSTNLGSKQARMSRFIRSISYLTTEMLIVMPALTCDYLGERFFEDLIALKNLPSIKDTNVDEDFDFLQKEGADRLKNAWEQHSKEKLYQGNQKQVNRMQRQELLSLLKPPDDFRQLSVMPEWDDVCNDAQPFLRPNVIKGSYPDVDTYLDIQFRLLREDFFNPLREGIVAFRTKIGKQQKQHIRVDNIRLYYDVKIKDDDVQSDNVYVLEFSTKGFERVNWEGSKRLLFGSLLLLSANNFDSFMLFTVVDRKPDQLSRGRFRAKFEGEILPSYAKKSNLVMAESSVFFEAYRSVLIALQRISPSHFPMEDYILCRNTAPAEPEYLRSIPNPIYDLTPVRKAFSVSDPDSEEEENVSSKNENQLPPMVQRLLMRVPIFDEQSLPDADTLGLDPSQAEALYAALTRKLAVIQGPPGTGKTYLGLKIVQTLLHNKQYWVGLEKPQPTPILVICYTNHALDQFLEGIMKFTQNIVRIGGQSKCEALNSFSLREWRQRATVQRMRPGQYRHWLYEARSKLSETKSALEKHRRTQKMIESYGIVNSDTLVTLKILPQSVYSKLCVLKMAFDRSDRLPALPYWLGIDSIQTLKDIVWALRNSKPQQPSTKAAAEPVLDEDEPGNEEEWDKEDVEEIEGQRILDDDEYLAKPASLKKEKERTTGDAMEIDDVTFVVSIPKMDQEINSLEVVLDQLQDEDAQSILARIAHIQQQKECLREILEILPAVDAEEYQRLIEKDLAQLPYLDRWKIYSFWRAKASDVWAAKINLLNLQVQQQTNEMKDVETIETAEIIRGAHVVGITTTGAAKNRALLEHLKSKIVVVEEAAEVLEAHIVTSMSSSCEHLILIGDHQQLRPPTTVYTLAKNYHLDVSLFERLIKNGVDASVLGVQHRMRTDVAKLIVPAIYPHLKNHPSVLNYPDVLGMAENVFFLAHSEREKGDKSDQESRSHLNPYEANMSLALARHLLMQGVEPSKITILTTYSGQLLHFKKLRRNHAILQGVRITIVDNFQGEENDIIILSLVRSNEDANVGFLKTENRVCVALSRAKKGFYLLGNMGNLTTSSELWRKVKNVLASSGQIGPHFNLRCEVHQTIIKANDASHFPPEGGCFVKCATQMPCGHICPKICHAEDRDHTRQKCHEACLRYCAVGHKCPKMCYKDCNPCLTRIPKVLVPCNHTQITECHRDPATEYCLTKVVKAFSTCQHTIELDCGKPISEVKCPELCGMRLDCEHICNRICHKRSSHAKMPCDQPCRRFTCPEKHPCPKKCFEECGRCMFDVVKKLPCGHDGKIKCWVLPKDAYCDVKVEKILSGCQHTAFVDCSEPTKDYKCKRPCGRLMCNDGHVCHKPCYEPCGPCNVQVQRTLNCGHTTQTACYKDPLAIKCKFPKDVVLPGCNHRVQIPCSESPEQSVCPQPCDTRLDCGHQCTELCHAKKDPNHEKYICRKACSRNKMDCRENHRCGKKCFEDCDLCIIKVNRTLPCGHSQIAECFLSDEKIKCKEIVNKTIIVCMHPIRIECSALATRGLCKQPCEKYLSCGHQCKKQCRETCTPLACQEPVEIPKLSPCGHPFMKSCSDYHISPGVTESQAEEFLQTCPQRCQATLACEHPCKGTCGKCFNGRLHKTCAEKCGRTLVCGHSCNVDCAVSCPPCKETCEYRCRHSRCRKKCCEPCAECVEPCDWKCDHYTCTMKCHELCNRPRCDEPCRKRLPCGHRCVGLCGEVCPPLCRVCHKDQLTEFVLYGNEEDEDARFIYLEDCKHTIEVEGLDHWMEMKQEETQEIQTKRCPRCKTIIRSCYRYNNVIKRTFGDILEVKRMLLRSRISSKDFAERLLKKVNQSDLQNNALANKLNHGITNVLAFGLGAIRNALNPTMVRNKPQFKSLDTDTRYMIEVQVDVIERVLSVLANAPQSASNPTGLQAPTVSMTRPLLEKLLNRVEELLGSLFHRERFNAKEHDCFIAEVNRLDLVRAFFLLKSASSTHNRDVLVAEETRQVEQLLMKNMQTLTASYITIIKEILQKMGKKLNTGLGISEVERQQIVKAMGLTQGHWFKCPNGHIYVIGECGGAMQESKCNECGAKIGGGSHRLRSDNLLAGEMDGAHHAAWSEHANNMANFRFDD</sequence>
<proteinExistence type="predicted"/>
<evidence type="ECO:0000256" key="3">
    <source>
        <dbReference type="ARBA" id="ARBA00022723"/>
    </source>
</evidence>
<evidence type="ECO:0000256" key="7">
    <source>
        <dbReference type="ARBA" id="ARBA00022859"/>
    </source>
</evidence>
<keyword evidence="3" id="KW-0479">Metal-binding</keyword>
<dbReference type="PANTHER" id="PTHR10887">
    <property type="entry name" value="DNA2/NAM7 HELICASE FAMILY"/>
    <property type="match status" value="1"/>
</dbReference>
<dbReference type="Pfam" id="PF20173">
    <property type="entry name" value="ZnF_RZ-type"/>
    <property type="match status" value="1"/>
</dbReference>
<dbReference type="InterPro" id="IPR046439">
    <property type="entry name" value="ZF_RZ_dom"/>
</dbReference>
<keyword evidence="5" id="KW-0863">Zinc-finger</keyword>
<name>A0AAD5KGH2_9CRUS</name>